<keyword evidence="3" id="KW-0732">Signal</keyword>
<evidence type="ECO:0000256" key="3">
    <source>
        <dbReference type="ARBA" id="ARBA00022729"/>
    </source>
</evidence>
<feature type="domain" description="SD-repeat containing protein B" evidence="5">
    <location>
        <begin position="160"/>
        <end position="270"/>
    </location>
</feature>
<evidence type="ECO:0000259" key="5">
    <source>
        <dbReference type="Pfam" id="PF17210"/>
    </source>
</evidence>
<reference evidence="7 8" key="1">
    <citation type="submission" date="2021-03" db="EMBL/GenBank/DDBJ databases">
        <title>Geobacter metallireducens gen. nov. sp. nov., a microorganism capable of coupling the complete oxidation of organic compounds to the reduction of iron and other metals.</title>
        <authorList>
            <person name="Li Y."/>
        </authorList>
    </citation>
    <scope>NUCLEOTIDE SEQUENCE [LARGE SCALE GENOMIC DNA]</scope>
    <source>
        <strain evidence="7 8">Jerry-YX</strain>
    </source>
</reference>
<comment type="subcellular location">
    <subcellularLocation>
        <location evidence="1">Secreted</location>
    </subcellularLocation>
</comment>
<evidence type="ECO:0000256" key="4">
    <source>
        <dbReference type="SAM" id="MobiDB-lite"/>
    </source>
</evidence>
<feature type="domain" description="DUF7507" evidence="6">
    <location>
        <begin position="1077"/>
        <end position="1144"/>
    </location>
</feature>
<sequence length="1447" mass="156397">MNKLNTLVLSSELEFNVDSQLFGKFSPWDLLFNDPASFQPCACGGIIGDFVWEDLNSNGIQDADEPGIGGVTMILKDKDGNQITTVTTDANGFYSFTGLCPAQYTVEVVTPDGYLPTSPCSLDQTTGNDSSCSPATVDLIFANSSNLTIDFGFTTENEPAAIGDFVWNDTNKNGQQDNGETGIAGVTVNLFDCTTDTPVATTTTDANGFYSFTDLIPGSYRVEFVAPTGYTFTLPNVGNDASDSDASVTGVTACVDLIAGQTNNTVDAGLYVMPAAIGDFVWNDANKNGQQDNGETGIAGVTVKLFDCTGDTPVATTTTDANGFYSFTDLMPGSYRVEFVAPAGYSFTITNSGNDATDSDASASGVTACIDLIAGQTNNTVDAGLYVMPAAIGDFVWNDANKNGQQDNGETGIAGVTVKLFDCTTDTPVATATTSANGFYSFTDLMPGSYRVEFVAPAGYAFTLPNVGNDATDSDASASGVTACVDLIAGQTNNTVDAGLYQLIPSIDIEKYTNGEDADLAPGPTVTVGNAVQWKYIVANTGNVELAGVVVTDDKIGAISCPKTVLAPAEQMICIKDGIATAGQYANIGTVTATYGTTAVTDTDPSHYFGALTGIDIRKQAEGPDSRNYPAGSTVPFEIAVTNTGNVTLTNVVVTDQLVADCARNIGTLLAGQTVTFTCNASPVLAGFTNTACAEGNYSTSSVNDCDVSTITVNVPKIDITKYISIDGNTWLHTDSTNVLTVALCSTCEEDFDKDHCDYNHDNKCDEKDIDHCKSNKYDCDRHDSEHGSSKRHHRCDDSSNKPDCDGKAREAHERDHGDYNNDGKCDERDINYCKGDQERCDKHDQDRGRSKRSYRCDDSSNKEYCYSYALREHDKDRSDYNRDGKCDEHDIDYCKGNQDECIKHDKDRGNFKRSYRCDDSSNRTLCDSTRYAEDKRDKDLSDYNRDGKCNERDIDYCKYNSYACNKFDSDRGNKKRTFRCDDSYDKSSCESRAQWEHEKDHGDYNHDGKDDERDIEHCKNNSLSCDRHDRDHGDSKRNYRCDDSSDKTRCEEWAHGDNGGETGCNGGDGYSADCGKVYFKYVVTNTGTSDLTNLTLTDNMEDLSSCVVPATLQPNGSFSCIIGPQTAQAGLHVNTATATGTYEGMLTQDTDQAYYFGCTQSEPLSPGYWKNHQESWPVESITIGGTVYTKTQAIELMGTPVSGDKTYTLFKALVAAKLDAMGCGDSSCVTETIANADAWMAAHPVGSGVPGDSSAWMQAEPWYLILDDYINGRLCGSSNSCTPPPAPAPTCGQCNGGATKLTIMNKAWSSRSVVVKDSNGLTLFSGTVASNNSFTFMGKGTNGTMGPYVKIYVDGSYKATIYTDCSKPIYPGMGIDGYFMVVEGYSLNGGKFCRISSSSCMDKDDYHYSKDYCDSHDGESTCTGSYNYQTSYTYSWSSNDYEEHDD</sequence>
<name>A0ABX7Q1V0_9BACT</name>
<protein>
    <submittedName>
        <fullName evidence="7">Carboxypeptidase regulatory-like domain-containing protein</fullName>
    </submittedName>
</protein>
<feature type="domain" description="DUF7507" evidence="6">
    <location>
        <begin position="505"/>
        <end position="597"/>
    </location>
</feature>
<keyword evidence="2" id="KW-0964">Secreted</keyword>
<dbReference type="InterPro" id="IPR013783">
    <property type="entry name" value="Ig-like_fold"/>
</dbReference>
<dbReference type="InterPro" id="IPR055354">
    <property type="entry name" value="DUF7507"/>
</dbReference>
<dbReference type="Proteomes" id="UP000663651">
    <property type="component" value="Chromosome"/>
</dbReference>
<keyword evidence="8" id="KW-1185">Reference proteome</keyword>
<dbReference type="Gene3D" id="2.60.40.10">
    <property type="entry name" value="Immunoglobulins"/>
    <property type="match status" value="4"/>
</dbReference>
<dbReference type="SUPFAM" id="SSF117074">
    <property type="entry name" value="Hypothetical protein PA1324"/>
    <property type="match status" value="4"/>
</dbReference>
<dbReference type="Pfam" id="PF24346">
    <property type="entry name" value="DUF7507"/>
    <property type="match status" value="3"/>
</dbReference>
<feature type="domain" description="DUF7507" evidence="6">
    <location>
        <begin position="615"/>
        <end position="700"/>
    </location>
</feature>
<dbReference type="PANTHER" id="PTHR23303:SF15">
    <property type="entry name" value="COLOSSIN-A"/>
    <property type="match status" value="1"/>
</dbReference>
<dbReference type="InterPro" id="IPR033764">
    <property type="entry name" value="Sdr_B"/>
</dbReference>
<organism evidence="7 8">
    <name type="scientific">Geobacter benzoatilyticus</name>
    <dbReference type="NCBI Taxonomy" id="2815309"/>
    <lineage>
        <taxon>Bacteria</taxon>
        <taxon>Pseudomonadati</taxon>
        <taxon>Thermodesulfobacteriota</taxon>
        <taxon>Desulfuromonadia</taxon>
        <taxon>Geobacterales</taxon>
        <taxon>Geobacteraceae</taxon>
        <taxon>Geobacter</taxon>
    </lineage>
</organism>
<evidence type="ECO:0000313" key="8">
    <source>
        <dbReference type="Proteomes" id="UP000663651"/>
    </source>
</evidence>
<dbReference type="NCBIfam" id="TIGR01451">
    <property type="entry name" value="B_ant_repeat"/>
    <property type="match status" value="1"/>
</dbReference>
<gene>
    <name evidence="7" type="ORF">JZM60_14890</name>
</gene>
<evidence type="ECO:0000256" key="2">
    <source>
        <dbReference type="ARBA" id="ARBA00022525"/>
    </source>
</evidence>
<evidence type="ECO:0000313" key="7">
    <source>
        <dbReference type="EMBL" id="QSV45388.1"/>
    </source>
</evidence>
<evidence type="ECO:0000259" key="6">
    <source>
        <dbReference type="Pfam" id="PF24346"/>
    </source>
</evidence>
<feature type="domain" description="SD-repeat containing protein B" evidence="5">
    <location>
        <begin position="47"/>
        <end position="153"/>
    </location>
</feature>
<proteinExistence type="predicted"/>
<feature type="domain" description="SD-repeat containing protein B" evidence="5">
    <location>
        <begin position="390"/>
        <end position="500"/>
    </location>
</feature>
<dbReference type="InterPro" id="IPR047589">
    <property type="entry name" value="DUF11_rpt"/>
</dbReference>
<dbReference type="PANTHER" id="PTHR23303">
    <property type="entry name" value="CARBOXYPEPTIDASE REGULATORY REGION-CONTAINING"/>
    <property type="match status" value="1"/>
</dbReference>
<dbReference type="Pfam" id="PF17210">
    <property type="entry name" value="SdrD_B"/>
    <property type="match status" value="4"/>
</dbReference>
<feature type="domain" description="SD-repeat containing protein B" evidence="5">
    <location>
        <begin position="275"/>
        <end position="385"/>
    </location>
</feature>
<dbReference type="EMBL" id="CP071382">
    <property type="protein sequence ID" value="QSV45388.1"/>
    <property type="molecule type" value="Genomic_DNA"/>
</dbReference>
<dbReference type="RefSeq" id="WP_207163193.1">
    <property type="nucleotide sequence ID" value="NZ_CP071382.1"/>
</dbReference>
<accession>A0ABX7Q1V0</accession>
<evidence type="ECO:0000256" key="1">
    <source>
        <dbReference type="ARBA" id="ARBA00004613"/>
    </source>
</evidence>
<dbReference type="InterPro" id="IPR051417">
    <property type="entry name" value="SDr/BOS_complex"/>
</dbReference>
<feature type="region of interest" description="Disordered" evidence="4">
    <location>
        <begin position="781"/>
        <end position="816"/>
    </location>
</feature>